<keyword evidence="2" id="KW-0472">Membrane</keyword>
<feature type="compositionally biased region" description="Pro residues" evidence="1">
    <location>
        <begin position="3584"/>
        <end position="3594"/>
    </location>
</feature>
<keyword evidence="3" id="KW-0732">Signal</keyword>
<dbReference type="GeneID" id="20225535"/>
<dbReference type="PANTHER" id="PTHR24216:SF65">
    <property type="entry name" value="PAXILLIN-LIKE PROTEIN 1"/>
    <property type="match status" value="1"/>
</dbReference>
<sequence length="3712" mass="396874">MVPRRALAALALALQHGKTSAASCDDVCWDDADAVAAWDCVASPEPIQVMERDDEDHYSVRYLDTQTGEYELVYEMDWFDGHVNGAAMYETPGGSYYTFASMAGFLCRFDASGQACFDTPLEYSANVGTIVGNSYYYSKNTGEDDDGDSFVYFVEDINDADPTFHADPILAIADDVFQEAVLDVIPLDEAAASDDEFSGARVYVDDDDAAGTYLLGLSQDYKVLVIHLDDTGYPDKYAVLDTSVDWGDAEEGGETAFGAAFAYHSADGGRRAYFASNDGYGLLELDLPVTVPDACWNSGLDTSGHSACASGSSETLEWLAYSREASSNDGLNCPVFWSVYATYAPTLAPTKEPSGAPCPSGDVCWADFGVDAWDCDLYAAPVQVLEREGDDHYTANTLDVDTGEYTQIFSLDWFDGHVNAISLFDGGDHGYYAFGEFEQKLCRFDDSEAFCFEKDLELKANVGTISGDNYYYSKNLGDGEDVIYVVMGINGDAPRFHTETNFAVNGDLWEGAVLDFVAVTEEGDNGLVVDGESSGTYLFGLGKDYELLVVHVDPDSGYPDKYAVLDSDVDWGDYDGDTGTTAFGAAFAYEPTDGKLTEIYFASNEGYGLFQLVLPFSIDDACWNEGFDSSTHAACAASPDVDLRWRAESRDASSNDGMNCPDGDIFATDPPSPEPSYAPTVSPTPEPTPVPTPAPTPEPSRTPTPAPTPTPTPEPSYAPTKTPTPEPSEAPAPDPTPTPTLVPSPEPTRTPVPAPTYAPTELPSPRPSPRPTHSPSFMPIEPWDCDVHSNPVQVLQWGDTDEYSVRELDLYTGEYSKVFDIDYFGDHVNAVALLDLSYAGDGPFYALGSFQGYLCYFDVDRAECFADALAEEKPNVGAIVEDRYYYAKEPGNNGEKSFYWVEGIAGSSPAFHDDARFAVSEDLFTKSVLDVAPVTEVDDDGLVLDGVTATYLVGLAYDKKVFIARVDDDGYPGAYAVLESYVDWRGGDEDDGDTAFGAAFTYSDPSGGLHLLFAANEGTGVFELSLPVDVPDACWNEGADVADHVFCEGATLLELVKVGESQETSSNDGLNCPFSASLFPPTAAPTAAPAGTPVEAHDCDAHDNPIQVMRFDGNDQYSVRELDVITGVYEELYELDWWDDHVNAAALYEAADGAYYPFASFGGYLCKFDAAHKVCFDTALEHAKPNVGAIIEDNYYYAKDVGRDDNKHFWWVEGLDGDDPVFHTDTLFSVSDELYTEAVLDVAPLVEQPGEVSIDDGVDGKYLVGVGERFEVLVVRLDPAGAPEAYAVLEGAVDWHVCDEGDDEDEEFGAAYTYLGSDGASHLIFSSNQGAGMFEVELPLVVPDGCWNTGDDVDDHVACSSGTTADVKCLGPSDKAESNDGFNCPFNTNIFVPTSAPTVGPTLSDVNAHNCELYENPTQVMRYDGADEYSLRELDVVTGVYSEVYTIEYWDDHVNAAALYEADDGRFFPYASFGGYLCSFDATKKKCFDTPLAEEKPNVGAILGSNYYYAKDFGRDGNTDFWWVEGIDTPSPEFHEGTLFAVSEDLYAEAVLDVAALPEAAGKTWIDDGVAEGQYLIGLAEQFEVLVVRINTATGYPESYAVLESAVDWHVCDEDDEDQEFGAAFHYLDKDDDAHILISSNQGSGIFEVKLPLVVPDECWNTGDDVDDHVVCTAGSTASIQCLGPSEETRSNDGLNCPYSDNLFVPTAAPTLAPTLSPILPFNCTAYNTPVQVLQVDDDSDMYSVASLDVLTGEYEVLWDIDWFDGHVNAVGLYAPEGEDAYAWGSFGGYLCKFDHVRKECFDTPLAEEKPNVGAVLGDDYYYSKDVGRDEERGFYWVENILDDEPVFHSGVEFLVSEDLYEEAVLDVATVSETDGQVWIDDDLVDGSYLVGLGEAFEILVVKINKDSGYPEAYAVLESDVAWKDGELDDDQEFGAAFTFYDPQGDVHVLFSSNQGSGMYELALPIAIPDGCWNTGVDTSSHAGCAAAGAQPINYIGPSDETDSNDGMNCPYDLEMFVPSAAPTRGPSFSPIEPFDCAAHSNPLQVLQVDDDSDMYSVAELDVATGEYEVLWDIDWFDGHVNAVGMYLGDQDADFPEYYAWGSFGGYLCGFDLTRKECFDTPLAEEKPNVGAVLGDDYYYSKDVGRGEERGFYWVEGILDDAPTFHNDVQFVVSEDLYTEAVLDVGIVREINGNTYIDDGVDGGKYLIGLAEQFEVLVIRINTDTGYPESYAVLGTYVVWGDGEETSEDQEFGAAYTFFDDDEDVHVLFSSNQGSGMYELALPFEIPDGCWNTGSDTSSHVFCTAAGEQRVNWVGPSDETDSNDGMNCPDTMNLFRPTSSPTLAPSQSPIAEFNCDEYKNPIQVMQTDDDDYYTVRELNMVTGEYEYLFGLGYFDGDHVNAAALRHKSFTKTDGSTGHKYYLWASFDGSLCSFDRGHKICLSEPLMEAKPNVGVIVRQNYYYAKDPGRDGDKPIYWIEDVDGAAPVFHDDASLAIADDLYTEAVLDVAPLIETADDEVYVDDGKLSGAYLVGLAEQAELLIVRLDAATGEPEAYAVLPGAIEWYGEPHTDEDQEFGAAFAYLRSDGDPRVLFSSNQGFGIFELTLPVVVPDGCWNTGTDTSSHAACDEADAVTLSWIADSREAESNDGLNCPYNEELTPPTPQPTEAPSETPLQPFDCASHGNPVQVLKWDNEDLYSVRELDMTTGEYTLVYDLTWFTRHINAASLYFDGTDYWAVASFASKLCFFDGYQERNDCKGTLVVEKPNAGAVIFDNYYYAKDVGRDGEKPVYWVEGIRDDEPAFHEDYNFLMSEDLFAEAILDFAALVEKNENVLGSGYDVEVDFVVDGVVGANYLVGLGEQGEVVVIYVGDSGEPTKYAVLPSTFDWDGQESTSENQEFGAAYTYVDFDATADDPYASYSVSLLFSSNQGYGVFELELPITVPDECWNAGDDTSSHVFCDAAEGVVLKLVGESDETSSNDGMNCPFAAANAYVSAPAPAPTAGEFVDAPAPTAGADCADSESWYKKGTTWKDCTWVSEYSPNRCTVVGEDDSLAEDACPAACDACDGVAPAPTAGEFVDAPAPTAGFVDAPAPTASPVAAPTAATVDAPAPTAATVDAPAPTAATVDAPAPTAATVDAPAPTAATVDAPAPTAATVDAPAPTAATVDAPSPTAATVDAPAPTAATVDAPAPTAATVDAPAPTAATVDAPAPTAATVDAPAPTAATIDAPAPTAATVDAPAPTAATVDAPAPTTATVDAPAPTAATVDAPAPTAATVDAPAPTASPVAAPTAATVDAPAPTAATVDAPAPTAATVDAPAPTDSDANVAAIVSSEITMENVTQSMVDDAATTSAVMSSALTEVLTMVDSEDDVGDVSLTLARRRRLEAGSVARATFTVTIDTPADYGFASADDAFNALIAELAAAAEDGSLTASIATYAEALGWARDPTVGPEGNSLEDLRDASSVESAEAEATGGGSSGGDDEAADAASGGLLIIILCVVVALLGAAGAFWFYNREGAKEQARKERFDAINNEAGDAGDYRVDDDVEGYGGESQDDAYGGYGGDAYGDRAAKEHAAFIPVDDQAAVKPPPPPSPPQAAPGAFDAPPPAPYAAAADPFGAPRDPFAAPAAPSVAAVPVAAHDDMADPDGVGFNFNEPPSALDADDAAEIEAMGFQLNEDPGPDGVRAASATETIDHPPLFAAQVSRRPSQQIGKDL</sequence>
<proteinExistence type="predicted"/>
<feature type="chain" id="PRO_5003264591" evidence="3">
    <location>
        <begin position="22"/>
        <end position="3712"/>
    </location>
</feature>
<feature type="region of interest" description="Disordered" evidence="1">
    <location>
        <begin position="3271"/>
        <end position="3290"/>
    </location>
</feature>
<dbReference type="InParanoid" id="F0YF64"/>
<feature type="region of interest" description="Disordered" evidence="1">
    <location>
        <begin position="649"/>
        <end position="782"/>
    </location>
</feature>
<feature type="region of interest" description="Disordered" evidence="1">
    <location>
        <begin position="3693"/>
        <end position="3712"/>
    </location>
</feature>
<keyword evidence="2" id="KW-1133">Transmembrane helix</keyword>
<protein>
    <submittedName>
        <fullName evidence="4">Uncharacterized protein</fullName>
    </submittedName>
</protein>
<dbReference type="KEGG" id="aaf:AURANDRAFT_65843"/>
<evidence type="ECO:0000256" key="1">
    <source>
        <dbReference type="SAM" id="MobiDB-lite"/>
    </source>
</evidence>
<evidence type="ECO:0000256" key="2">
    <source>
        <dbReference type="SAM" id="Phobius"/>
    </source>
</evidence>
<gene>
    <name evidence="4" type="ORF">AURANDRAFT_65843</name>
</gene>
<name>F0YF64_AURAN</name>
<dbReference type="RefSeq" id="XP_009039092.1">
    <property type="nucleotide sequence ID" value="XM_009040844.1"/>
</dbReference>
<keyword evidence="2" id="KW-0812">Transmembrane</keyword>
<feature type="region of interest" description="Disordered" evidence="1">
    <location>
        <begin position="3443"/>
        <end position="3480"/>
    </location>
</feature>
<keyword evidence="5" id="KW-1185">Reference proteome</keyword>
<feature type="region of interest" description="Disordered" evidence="1">
    <location>
        <begin position="2647"/>
        <end position="2674"/>
    </location>
</feature>
<reference evidence="4 5" key="1">
    <citation type="journal article" date="2011" name="Proc. Natl. Acad. Sci. U.S.A.">
        <title>Niche of harmful alga Aureococcus anophagefferens revealed through ecogenomics.</title>
        <authorList>
            <person name="Gobler C.J."/>
            <person name="Berry D.L."/>
            <person name="Dyhrman S.T."/>
            <person name="Wilhelm S.W."/>
            <person name="Salamov A."/>
            <person name="Lobanov A.V."/>
            <person name="Zhang Y."/>
            <person name="Collier J.L."/>
            <person name="Wurch L.L."/>
            <person name="Kustka A.B."/>
            <person name="Dill B.D."/>
            <person name="Shah M."/>
            <person name="VerBerkmoes N.C."/>
            <person name="Kuo A."/>
            <person name="Terry A."/>
            <person name="Pangilinan J."/>
            <person name="Lindquist E.A."/>
            <person name="Lucas S."/>
            <person name="Paulsen I.T."/>
            <person name="Hattenrath-Lehmann T.K."/>
            <person name="Talmage S.C."/>
            <person name="Walker E.A."/>
            <person name="Koch F."/>
            <person name="Burson A.M."/>
            <person name="Marcoval M.A."/>
            <person name="Tang Y.Z."/>
            <person name="Lecleir G.R."/>
            <person name="Coyne K.J."/>
            <person name="Berg G.M."/>
            <person name="Bertrand E.M."/>
            <person name="Saito M.A."/>
            <person name="Gladyshev V.N."/>
            <person name="Grigoriev I.V."/>
        </authorList>
    </citation>
    <scope>NUCLEOTIDE SEQUENCE [LARGE SCALE GENOMIC DNA]</scope>
    <source>
        <strain evidence="5">CCMP 1984</strain>
    </source>
</reference>
<feature type="transmembrane region" description="Helical" evidence="2">
    <location>
        <begin position="3489"/>
        <end position="3510"/>
    </location>
</feature>
<dbReference type="OrthoDB" id="10644998at2759"/>
<feature type="signal peptide" evidence="3">
    <location>
        <begin position="1"/>
        <end position="21"/>
    </location>
</feature>
<dbReference type="EMBL" id="GL833136">
    <property type="protein sequence ID" value="EGB06137.1"/>
    <property type="molecule type" value="Genomic_DNA"/>
</dbReference>
<evidence type="ECO:0000256" key="3">
    <source>
        <dbReference type="SAM" id="SignalP"/>
    </source>
</evidence>
<feature type="region of interest" description="Disordered" evidence="1">
    <location>
        <begin position="3580"/>
        <end position="3613"/>
    </location>
</feature>
<evidence type="ECO:0000313" key="4">
    <source>
        <dbReference type="EMBL" id="EGB06137.1"/>
    </source>
</evidence>
<accession>F0YF64</accession>
<dbReference type="PANTHER" id="PTHR24216">
    <property type="entry name" value="PAXILLIN-RELATED"/>
    <property type="match status" value="1"/>
</dbReference>
<feature type="compositionally biased region" description="Pro residues" evidence="1">
    <location>
        <begin position="670"/>
        <end position="772"/>
    </location>
</feature>
<evidence type="ECO:0000313" key="5">
    <source>
        <dbReference type="Proteomes" id="UP000002729"/>
    </source>
</evidence>
<dbReference type="Proteomes" id="UP000002729">
    <property type="component" value="Unassembled WGS sequence"/>
</dbReference>
<organism evidence="5">
    <name type="scientific">Aureococcus anophagefferens</name>
    <name type="common">Harmful bloom alga</name>
    <dbReference type="NCBI Taxonomy" id="44056"/>
    <lineage>
        <taxon>Eukaryota</taxon>
        <taxon>Sar</taxon>
        <taxon>Stramenopiles</taxon>
        <taxon>Ochrophyta</taxon>
        <taxon>Pelagophyceae</taxon>
        <taxon>Pelagomonadales</taxon>
        <taxon>Pelagomonadaceae</taxon>
        <taxon>Aureococcus</taxon>
    </lineage>
</organism>
<feature type="compositionally biased region" description="Polar residues" evidence="1">
    <location>
        <begin position="3702"/>
        <end position="3712"/>
    </location>
</feature>